<dbReference type="InterPro" id="IPR036236">
    <property type="entry name" value="Znf_C2H2_sf"/>
</dbReference>
<gene>
    <name evidence="9" type="ORF">CHIRRI_LOCUS1960</name>
</gene>
<evidence type="ECO:0000256" key="3">
    <source>
        <dbReference type="ARBA" id="ARBA00022737"/>
    </source>
</evidence>
<dbReference type="SMART" id="SM00355">
    <property type="entry name" value="ZnF_C2H2"/>
    <property type="match status" value="8"/>
</dbReference>
<organism evidence="9 10">
    <name type="scientific">Chironomus riparius</name>
    <dbReference type="NCBI Taxonomy" id="315576"/>
    <lineage>
        <taxon>Eukaryota</taxon>
        <taxon>Metazoa</taxon>
        <taxon>Ecdysozoa</taxon>
        <taxon>Arthropoda</taxon>
        <taxon>Hexapoda</taxon>
        <taxon>Insecta</taxon>
        <taxon>Pterygota</taxon>
        <taxon>Neoptera</taxon>
        <taxon>Endopterygota</taxon>
        <taxon>Diptera</taxon>
        <taxon>Nematocera</taxon>
        <taxon>Chironomoidea</taxon>
        <taxon>Chironomidae</taxon>
        <taxon>Chironominae</taxon>
        <taxon>Chironomus</taxon>
    </lineage>
</organism>
<feature type="domain" description="C2H2-type" evidence="8">
    <location>
        <begin position="275"/>
        <end position="302"/>
    </location>
</feature>
<dbReference type="GO" id="GO:0008270">
    <property type="term" value="F:zinc ion binding"/>
    <property type="evidence" value="ECO:0007669"/>
    <property type="project" value="UniProtKB-KW"/>
</dbReference>
<evidence type="ECO:0000256" key="1">
    <source>
        <dbReference type="ARBA" id="ARBA00004123"/>
    </source>
</evidence>
<dbReference type="PROSITE" id="PS50157">
    <property type="entry name" value="ZINC_FINGER_C2H2_2"/>
    <property type="match status" value="7"/>
</dbReference>
<evidence type="ECO:0000256" key="5">
    <source>
        <dbReference type="ARBA" id="ARBA00022833"/>
    </source>
</evidence>
<reference evidence="9" key="2">
    <citation type="submission" date="2022-10" db="EMBL/GenBank/DDBJ databases">
        <authorList>
            <consortium name="ENA_rothamsted_submissions"/>
            <consortium name="culmorum"/>
            <person name="King R."/>
        </authorList>
    </citation>
    <scope>NUCLEOTIDE SEQUENCE</scope>
</reference>
<dbReference type="Pfam" id="PF00096">
    <property type="entry name" value="zf-C2H2"/>
    <property type="match status" value="4"/>
</dbReference>
<keyword evidence="3" id="KW-0677">Repeat</keyword>
<feature type="domain" description="C2H2-type" evidence="8">
    <location>
        <begin position="219"/>
        <end position="247"/>
    </location>
</feature>
<keyword evidence="2" id="KW-0479">Metal-binding</keyword>
<dbReference type="GO" id="GO:0005634">
    <property type="term" value="C:nucleus"/>
    <property type="evidence" value="ECO:0007669"/>
    <property type="project" value="UniProtKB-SubCell"/>
</dbReference>
<feature type="domain" description="C2H2-type" evidence="8">
    <location>
        <begin position="188"/>
        <end position="215"/>
    </location>
</feature>
<dbReference type="InterPro" id="IPR013087">
    <property type="entry name" value="Znf_C2H2_type"/>
</dbReference>
<keyword evidence="6" id="KW-0539">Nucleus</keyword>
<feature type="domain" description="C2H2-type" evidence="8">
    <location>
        <begin position="330"/>
        <end position="357"/>
    </location>
</feature>
<keyword evidence="5" id="KW-0862">Zinc</keyword>
<dbReference type="PROSITE" id="PS00028">
    <property type="entry name" value="ZINC_FINGER_C2H2_1"/>
    <property type="match status" value="6"/>
</dbReference>
<keyword evidence="4 7" id="KW-0863">Zinc-finger</keyword>
<evidence type="ECO:0000256" key="7">
    <source>
        <dbReference type="PROSITE-ProRule" id="PRU00042"/>
    </source>
</evidence>
<dbReference type="OrthoDB" id="8117402at2759"/>
<name>A0A9N9RM31_9DIPT</name>
<feature type="domain" description="C2H2-type" evidence="8">
    <location>
        <begin position="247"/>
        <end position="274"/>
    </location>
</feature>
<evidence type="ECO:0000313" key="10">
    <source>
        <dbReference type="Proteomes" id="UP001153620"/>
    </source>
</evidence>
<evidence type="ECO:0000259" key="8">
    <source>
        <dbReference type="PROSITE" id="PS50157"/>
    </source>
</evidence>
<dbReference type="SUPFAM" id="SSF57667">
    <property type="entry name" value="beta-beta-alpha zinc fingers"/>
    <property type="match status" value="4"/>
</dbReference>
<comment type="subcellular location">
    <subcellularLocation>
        <location evidence="1">Nucleus</location>
    </subcellularLocation>
</comment>
<protein>
    <recommendedName>
        <fullName evidence="8">C2H2-type domain-containing protein</fullName>
    </recommendedName>
</protein>
<dbReference type="FunFam" id="3.30.160.60:FF:000145">
    <property type="entry name" value="Zinc finger protein 574"/>
    <property type="match status" value="1"/>
</dbReference>
<dbReference type="AlphaFoldDB" id="A0A9N9RM31"/>
<dbReference type="FunFam" id="3.30.160.60:FF:000870">
    <property type="entry name" value="zinc finger protein 197 isoform X1"/>
    <property type="match status" value="1"/>
</dbReference>
<evidence type="ECO:0000313" key="9">
    <source>
        <dbReference type="EMBL" id="CAG9798985.1"/>
    </source>
</evidence>
<dbReference type="Proteomes" id="UP001153620">
    <property type="component" value="Chromosome 1"/>
</dbReference>
<evidence type="ECO:0000256" key="4">
    <source>
        <dbReference type="ARBA" id="ARBA00022771"/>
    </source>
</evidence>
<dbReference type="Pfam" id="PF12874">
    <property type="entry name" value="zf-met"/>
    <property type="match status" value="1"/>
</dbReference>
<dbReference type="PANTHER" id="PTHR16515">
    <property type="entry name" value="PR DOMAIN ZINC FINGER PROTEIN"/>
    <property type="match status" value="1"/>
</dbReference>
<evidence type="ECO:0000256" key="6">
    <source>
        <dbReference type="ARBA" id="ARBA00023242"/>
    </source>
</evidence>
<dbReference type="InterPro" id="IPR050331">
    <property type="entry name" value="Zinc_finger"/>
</dbReference>
<accession>A0A9N9RM31</accession>
<dbReference type="PANTHER" id="PTHR16515:SF66">
    <property type="entry name" value="C2H2-TYPE DOMAIN-CONTAINING PROTEIN"/>
    <property type="match status" value="1"/>
</dbReference>
<feature type="domain" description="C2H2-type" evidence="8">
    <location>
        <begin position="302"/>
        <end position="326"/>
    </location>
</feature>
<reference evidence="9" key="1">
    <citation type="submission" date="2022-01" db="EMBL/GenBank/DDBJ databases">
        <authorList>
            <person name="King R."/>
        </authorList>
    </citation>
    <scope>NUCLEOTIDE SEQUENCE</scope>
</reference>
<evidence type="ECO:0000256" key="2">
    <source>
        <dbReference type="ARBA" id="ARBA00022723"/>
    </source>
</evidence>
<proteinExistence type="predicted"/>
<dbReference type="GO" id="GO:0010468">
    <property type="term" value="P:regulation of gene expression"/>
    <property type="evidence" value="ECO:0007669"/>
    <property type="project" value="TreeGrafter"/>
</dbReference>
<dbReference type="GO" id="GO:0003677">
    <property type="term" value="F:DNA binding"/>
    <property type="evidence" value="ECO:0007669"/>
    <property type="project" value="UniProtKB-KW"/>
</dbReference>
<feature type="domain" description="C2H2-type" evidence="8">
    <location>
        <begin position="358"/>
        <end position="386"/>
    </location>
</feature>
<sequence length="417" mass="48784">MYFFSNWCFLCARDNSVDIPIQSLPVIMQEKIGEFSLVNYNLPGCPKKICSKCNKFLIDVDRYTKRYLSVEKCLMELMRNKNADARIIKSKYELNEDLDESEDNEVIVQIVDHREMQPVTEIFDNQIEIFQELPEEQSIRILNPTLPPKIESKIRLDLLSCDKCGHNTSTINLMRSHMDHHLRNEKLFKCNVCRKRFSNKKLLANHESIHTSSIERKTFECKDCGKFLSSQTAVNNHVKWFHMDRQYSCSSCHKKFATKGSLTEHMKTHSNVKQHVCPICNKEYKTASTLTNHIDTHSVTEYKCEICDLKLNSKRTLKQHAKVHSNLILHTCEICGSEFKRTKTYKEHLITHSDIRPYKCDFCPKTFKNGPNCRKHKREVHRTELAASEKNESNRKSVKLPKIHELLNMSIVESKNE</sequence>
<dbReference type="EMBL" id="OU895877">
    <property type="protein sequence ID" value="CAG9798985.1"/>
    <property type="molecule type" value="Genomic_DNA"/>
</dbReference>
<keyword evidence="10" id="KW-1185">Reference proteome</keyword>
<dbReference type="Gene3D" id="3.30.160.60">
    <property type="entry name" value="Classic Zinc Finger"/>
    <property type="match status" value="6"/>
</dbReference>